<comment type="subcellular location">
    <subcellularLocation>
        <location evidence="1">Cell membrane</location>
        <topology evidence="1">Multi-pass membrane protein</topology>
    </subcellularLocation>
</comment>
<feature type="transmembrane region" description="Helical" evidence="6">
    <location>
        <begin position="145"/>
        <end position="163"/>
    </location>
</feature>
<dbReference type="SUPFAM" id="SSF109755">
    <property type="entry name" value="PhoU-like"/>
    <property type="match status" value="1"/>
</dbReference>
<dbReference type="Gene3D" id="1.20.58.220">
    <property type="entry name" value="Phosphate transport system protein phou homolog 2, domain 2"/>
    <property type="match status" value="1"/>
</dbReference>
<dbReference type="AlphaFoldDB" id="A0A5B9MDA5"/>
<keyword evidence="5 6" id="KW-0472">Membrane</keyword>
<feature type="transmembrane region" description="Helical" evidence="6">
    <location>
        <begin position="112"/>
        <end position="133"/>
    </location>
</feature>
<feature type="transmembrane region" description="Helical" evidence="6">
    <location>
        <begin position="306"/>
        <end position="326"/>
    </location>
</feature>
<dbReference type="InterPro" id="IPR004633">
    <property type="entry name" value="NaPi_cotrn-rel/YqeW-like"/>
</dbReference>
<keyword evidence="3 6" id="KW-0812">Transmembrane</keyword>
<dbReference type="GO" id="GO:0005436">
    <property type="term" value="F:sodium:phosphate symporter activity"/>
    <property type="evidence" value="ECO:0007669"/>
    <property type="project" value="InterPro"/>
</dbReference>
<evidence type="ECO:0000313" key="8">
    <source>
        <dbReference type="EMBL" id="QEF98753.1"/>
    </source>
</evidence>
<feature type="transmembrane region" description="Helical" evidence="6">
    <location>
        <begin position="77"/>
        <end position="100"/>
    </location>
</feature>
<evidence type="ECO:0000256" key="3">
    <source>
        <dbReference type="ARBA" id="ARBA00022692"/>
    </source>
</evidence>
<accession>A0A5B9MDA5</accession>
<evidence type="ECO:0000256" key="2">
    <source>
        <dbReference type="ARBA" id="ARBA00022475"/>
    </source>
</evidence>
<dbReference type="InterPro" id="IPR038078">
    <property type="entry name" value="PhoU-like_sf"/>
</dbReference>
<evidence type="ECO:0000256" key="1">
    <source>
        <dbReference type="ARBA" id="ARBA00004651"/>
    </source>
</evidence>
<evidence type="ECO:0000256" key="5">
    <source>
        <dbReference type="ARBA" id="ARBA00023136"/>
    </source>
</evidence>
<dbReference type="NCBIfam" id="TIGR00704">
    <property type="entry name" value="NaPi_cotrn_rel"/>
    <property type="match status" value="1"/>
</dbReference>
<dbReference type="NCBIfam" id="NF037997">
    <property type="entry name" value="Na_Pi_symport"/>
    <property type="match status" value="1"/>
</dbReference>
<feature type="transmembrane region" description="Helical" evidence="6">
    <location>
        <begin position="251"/>
        <end position="269"/>
    </location>
</feature>
<dbReference type="EMBL" id="CP036264">
    <property type="protein sequence ID" value="QEF98753.1"/>
    <property type="molecule type" value="Genomic_DNA"/>
</dbReference>
<evidence type="ECO:0000256" key="4">
    <source>
        <dbReference type="ARBA" id="ARBA00022989"/>
    </source>
</evidence>
<feature type="domain" description="PhoU" evidence="7">
    <location>
        <begin position="367"/>
        <end position="446"/>
    </location>
</feature>
<dbReference type="InterPro" id="IPR026022">
    <property type="entry name" value="PhoU_dom"/>
</dbReference>
<feature type="transmembrane region" description="Helical" evidence="6">
    <location>
        <begin position="220"/>
        <end position="239"/>
    </location>
</feature>
<name>A0A5B9MDA5_9BACT</name>
<keyword evidence="2" id="KW-1003">Cell membrane</keyword>
<dbReference type="PANTHER" id="PTHR10010:SF46">
    <property type="entry name" value="SODIUM-DEPENDENT PHOSPHATE TRANSPORT PROTEIN 2B"/>
    <property type="match status" value="1"/>
</dbReference>
<sequence length="581" mass="62796">MLLAELPSDALQFWPLLTGLVGGLALFLFGLEQMSESLKMIAGDGLKKVLATLTTNRFTGAVAGAIVTAVVQSSSVTTVLVVGFISAGLMTLTQSIGVIMGANIGTTITAQLIAFKVTHYSLLLVSVGFFMLFGSRRETVRHYGHLIMGLGLIFFGMQLMSEGTEPLRSYPPFVQMMHQMDRPFWGILVAALFTALVQSSSATTGLVITLAGQGFISLDAGIALIFGANIGTCITAGLASIGKPREAVRAALVHVVFNLAGVAIWFAFIPQLSAVVEWVSPRSPELSGLARVAAETPRQIANAHTMFNVANTILLIWFTTPLVWLVTRLVPEKPASIDEPDTPKYLDPILLQTPALAMDVVRLELGHLGAAALDMMRGALHTIIHGSRQQVSSLHELDNHVDALHGAIVTYLGRLSQENLSDHQSQQLHECLSVANYLESIGDMIESNLVDAGRDRIANRLVISKETEAVLEALNTEVIRATECAIESIVSGDVELARNVLEAKSTINALADKAEVHLSGRLAADAPNRLAMYRLESEIMEYLKRMYYFAKRIAKLTANGRGLDPEVPAHEVAENLDELRV</sequence>
<protein>
    <submittedName>
        <fullName evidence="8">Na+/Pi-cotransporter</fullName>
    </submittedName>
</protein>
<gene>
    <name evidence="8" type="ORF">Mal15_28080</name>
</gene>
<dbReference type="GO" id="GO:0005886">
    <property type="term" value="C:plasma membrane"/>
    <property type="evidence" value="ECO:0007669"/>
    <property type="project" value="UniProtKB-SubCell"/>
</dbReference>
<dbReference type="Pfam" id="PF01895">
    <property type="entry name" value="PhoU"/>
    <property type="match status" value="1"/>
</dbReference>
<proteinExistence type="predicted"/>
<dbReference type="InterPro" id="IPR003841">
    <property type="entry name" value="Na/Pi_transpt"/>
</dbReference>
<reference evidence="8 9" key="1">
    <citation type="submission" date="2019-02" db="EMBL/GenBank/DDBJ databases">
        <title>Planctomycetal bacteria perform biofilm scaping via a novel small molecule.</title>
        <authorList>
            <person name="Jeske O."/>
            <person name="Boedeker C."/>
            <person name="Wiegand S."/>
            <person name="Breitling P."/>
            <person name="Kallscheuer N."/>
            <person name="Jogler M."/>
            <person name="Rohde M."/>
            <person name="Petersen J."/>
            <person name="Medema M.H."/>
            <person name="Surup F."/>
            <person name="Jogler C."/>
        </authorList>
    </citation>
    <scope>NUCLEOTIDE SEQUENCE [LARGE SCALE GENOMIC DNA]</scope>
    <source>
        <strain evidence="8 9">Mal15</strain>
    </source>
</reference>
<dbReference type="Proteomes" id="UP000321353">
    <property type="component" value="Chromosome"/>
</dbReference>
<evidence type="ECO:0000256" key="6">
    <source>
        <dbReference type="SAM" id="Phobius"/>
    </source>
</evidence>
<keyword evidence="9" id="KW-1185">Reference proteome</keyword>
<dbReference type="PANTHER" id="PTHR10010">
    <property type="entry name" value="SOLUTE CARRIER FAMILY 34 SODIUM PHOSPHATE , MEMBER 2-RELATED"/>
    <property type="match status" value="1"/>
</dbReference>
<dbReference type="Pfam" id="PF02690">
    <property type="entry name" value="Na_Pi_cotrans"/>
    <property type="match status" value="2"/>
</dbReference>
<feature type="transmembrane region" description="Helical" evidence="6">
    <location>
        <begin position="184"/>
        <end position="208"/>
    </location>
</feature>
<evidence type="ECO:0000313" key="9">
    <source>
        <dbReference type="Proteomes" id="UP000321353"/>
    </source>
</evidence>
<dbReference type="KEGG" id="smam:Mal15_28080"/>
<dbReference type="GO" id="GO:0044341">
    <property type="term" value="P:sodium-dependent phosphate transport"/>
    <property type="evidence" value="ECO:0007669"/>
    <property type="project" value="InterPro"/>
</dbReference>
<feature type="transmembrane region" description="Helical" evidence="6">
    <location>
        <begin position="12"/>
        <end position="29"/>
    </location>
</feature>
<keyword evidence="4 6" id="KW-1133">Transmembrane helix</keyword>
<organism evidence="8 9">
    <name type="scientific">Stieleria maiorica</name>
    <dbReference type="NCBI Taxonomy" id="2795974"/>
    <lineage>
        <taxon>Bacteria</taxon>
        <taxon>Pseudomonadati</taxon>
        <taxon>Planctomycetota</taxon>
        <taxon>Planctomycetia</taxon>
        <taxon>Pirellulales</taxon>
        <taxon>Pirellulaceae</taxon>
        <taxon>Stieleria</taxon>
    </lineage>
</organism>
<evidence type="ECO:0000259" key="7">
    <source>
        <dbReference type="Pfam" id="PF01895"/>
    </source>
</evidence>